<dbReference type="InterPro" id="IPR035669">
    <property type="entry name" value="SGNH_plant_lipase-like"/>
</dbReference>
<keyword evidence="4 8" id="KW-0732">Signal</keyword>
<feature type="chain" id="PRO_5040194404" evidence="8">
    <location>
        <begin position="30"/>
        <end position="367"/>
    </location>
</feature>
<dbReference type="EMBL" id="JAMYWD010000002">
    <property type="protein sequence ID" value="KAJ4977963.1"/>
    <property type="molecule type" value="Genomic_DNA"/>
</dbReference>
<dbReference type="GO" id="GO:0005576">
    <property type="term" value="C:extracellular region"/>
    <property type="evidence" value="ECO:0007669"/>
    <property type="project" value="UniProtKB-SubCell"/>
</dbReference>
<evidence type="ECO:0000256" key="1">
    <source>
        <dbReference type="ARBA" id="ARBA00004613"/>
    </source>
</evidence>
<dbReference type="AlphaFoldDB" id="A0A9Q0KW49"/>
<evidence type="ECO:0000256" key="2">
    <source>
        <dbReference type="ARBA" id="ARBA00008668"/>
    </source>
</evidence>
<gene>
    <name evidence="9" type="ORF">NE237_008743</name>
</gene>
<keyword evidence="10" id="KW-1185">Reference proteome</keyword>
<keyword evidence="3" id="KW-0964">Secreted</keyword>
<dbReference type="GO" id="GO:0016042">
    <property type="term" value="P:lipid catabolic process"/>
    <property type="evidence" value="ECO:0007669"/>
    <property type="project" value="UniProtKB-KW"/>
</dbReference>
<dbReference type="InterPro" id="IPR051238">
    <property type="entry name" value="GDSL_esterase/lipase"/>
</dbReference>
<feature type="signal peptide" evidence="8">
    <location>
        <begin position="1"/>
        <end position="29"/>
    </location>
</feature>
<dbReference type="Proteomes" id="UP001141806">
    <property type="component" value="Unassembled WGS sequence"/>
</dbReference>
<dbReference type="InterPro" id="IPR036514">
    <property type="entry name" value="SGNH_hydro_sf"/>
</dbReference>
<evidence type="ECO:0000256" key="5">
    <source>
        <dbReference type="ARBA" id="ARBA00022801"/>
    </source>
</evidence>
<comment type="caution">
    <text evidence="9">The sequence shown here is derived from an EMBL/GenBank/DDBJ whole genome shotgun (WGS) entry which is preliminary data.</text>
</comment>
<keyword evidence="6" id="KW-0442">Lipid degradation</keyword>
<reference evidence="9" key="1">
    <citation type="journal article" date="2023" name="Plant J.">
        <title>The genome of the king protea, Protea cynaroides.</title>
        <authorList>
            <person name="Chang J."/>
            <person name="Duong T.A."/>
            <person name="Schoeman C."/>
            <person name="Ma X."/>
            <person name="Roodt D."/>
            <person name="Barker N."/>
            <person name="Li Z."/>
            <person name="Van de Peer Y."/>
            <person name="Mizrachi E."/>
        </authorList>
    </citation>
    <scope>NUCLEOTIDE SEQUENCE</scope>
    <source>
        <tissue evidence="9">Young leaves</tissue>
    </source>
</reference>
<comment type="similarity">
    <text evidence="2">Belongs to the 'GDSL' lipolytic enzyme family.</text>
</comment>
<dbReference type="Pfam" id="PF00657">
    <property type="entry name" value="Lipase_GDSL"/>
    <property type="match status" value="1"/>
</dbReference>
<dbReference type="Gene3D" id="3.40.50.1110">
    <property type="entry name" value="SGNH hydrolase"/>
    <property type="match status" value="1"/>
</dbReference>
<organism evidence="9 10">
    <name type="scientific">Protea cynaroides</name>
    <dbReference type="NCBI Taxonomy" id="273540"/>
    <lineage>
        <taxon>Eukaryota</taxon>
        <taxon>Viridiplantae</taxon>
        <taxon>Streptophyta</taxon>
        <taxon>Embryophyta</taxon>
        <taxon>Tracheophyta</taxon>
        <taxon>Spermatophyta</taxon>
        <taxon>Magnoliopsida</taxon>
        <taxon>Proteales</taxon>
        <taxon>Proteaceae</taxon>
        <taxon>Protea</taxon>
    </lineage>
</organism>
<dbReference type="CDD" id="cd01837">
    <property type="entry name" value="SGNH_plant_lipase_like"/>
    <property type="match status" value="1"/>
</dbReference>
<evidence type="ECO:0000256" key="6">
    <source>
        <dbReference type="ARBA" id="ARBA00022963"/>
    </source>
</evidence>
<dbReference type="InterPro" id="IPR001087">
    <property type="entry name" value="GDSL"/>
</dbReference>
<dbReference type="GO" id="GO:0016788">
    <property type="term" value="F:hydrolase activity, acting on ester bonds"/>
    <property type="evidence" value="ECO:0007669"/>
    <property type="project" value="InterPro"/>
</dbReference>
<comment type="subcellular location">
    <subcellularLocation>
        <location evidence="1">Secreted</location>
    </subcellularLocation>
</comment>
<keyword evidence="7" id="KW-0443">Lipid metabolism</keyword>
<dbReference type="PANTHER" id="PTHR45650">
    <property type="entry name" value="GDSL-LIKE LIPASE/ACYLHYDROLASE-RELATED"/>
    <property type="match status" value="1"/>
</dbReference>
<protein>
    <submittedName>
        <fullName evidence="9">Uncharacterized protein</fullName>
    </submittedName>
</protein>
<dbReference type="PANTHER" id="PTHR45650:SF3">
    <property type="entry name" value="OS01G0748500 PROTEIN"/>
    <property type="match status" value="1"/>
</dbReference>
<evidence type="ECO:0000313" key="9">
    <source>
        <dbReference type="EMBL" id="KAJ4977963.1"/>
    </source>
</evidence>
<evidence type="ECO:0000313" key="10">
    <source>
        <dbReference type="Proteomes" id="UP001141806"/>
    </source>
</evidence>
<sequence length="367" mass="40529">MACVVKTMWVLPVVLKFLTLMTALLRVHAAPQVPCYFIFGDSLVDNGNNNNVPTMAKAMTLPYGIDFPRGPTGRFTNGRTVADIVTQLLGFEDFIPPHATTTGPDLLKGVNYGSSAAGIRDDIGQEFGPVSGLDRQLDNHLGTVLQLQSILGNQYAAAKHLGQCLYSVGMGSNDYLGYMDRRRSSKYTPEQYAEILIHQYSKQLRTLYSYGARKVAIVGVGPVGYSPYAISECSHRSGWTCVENLNNAAQLFNSRVKGLVDVLNKNLAGARFTYLNAYQILDGIWRNPSSYGFKVTSRSCCQVRDNAQYACLPLQTPCQNRNQYSFFDAFHPTEAVNLITGRKYYSAESPLDAHPVDIHGLVKLQTL</sequence>
<evidence type="ECO:0000256" key="4">
    <source>
        <dbReference type="ARBA" id="ARBA00022729"/>
    </source>
</evidence>
<evidence type="ECO:0000256" key="3">
    <source>
        <dbReference type="ARBA" id="ARBA00022525"/>
    </source>
</evidence>
<evidence type="ECO:0000256" key="7">
    <source>
        <dbReference type="ARBA" id="ARBA00023098"/>
    </source>
</evidence>
<dbReference type="OrthoDB" id="1880238at2759"/>
<accession>A0A9Q0KW49</accession>
<name>A0A9Q0KW49_9MAGN</name>
<proteinExistence type="inferred from homology"/>
<keyword evidence="5" id="KW-0378">Hydrolase</keyword>
<evidence type="ECO:0000256" key="8">
    <source>
        <dbReference type="SAM" id="SignalP"/>
    </source>
</evidence>